<gene>
    <name evidence="1" type="ORF">M5X19_20625</name>
</gene>
<protein>
    <submittedName>
        <fullName evidence="1">Uncharacterized protein</fullName>
    </submittedName>
</protein>
<dbReference type="EMBL" id="JAMDMX010000067">
    <property type="protein sequence ID" value="MCY9695287.1"/>
    <property type="molecule type" value="Genomic_DNA"/>
</dbReference>
<comment type="caution">
    <text evidence="1">The sequence shown here is derived from an EMBL/GenBank/DDBJ whole genome shotgun (WGS) entry which is preliminary data.</text>
</comment>
<evidence type="ECO:0000313" key="2">
    <source>
        <dbReference type="Proteomes" id="UP001527099"/>
    </source>
</evidence>
<dbReference type="Proteomes" id="UP001527099">
    <property type="component" value="Unassembled WGS sequence"/>
</dbReference>
<accession>A0ABT4GGG8</accession>
<evidence type="ECO:0000313" key="1">
    <source>
        <dbReference type="EMBL" id="MCY9695287.1"/>
    </source>
</evidence>
<name>A0ABT4GGG8_9BACL</name>
<proteinExistence type="predicted"/>
<reference evidence="1 2" key="1">
    <citation type="submission" date="2022-05" db="EMBL/GenBank/DDBJ databases">
        <title>Genome Sequencing of Bee-Associated Microbes.</title>
        <authorList>
            <person name="Dunlap C."/>
        </authorList>
    </citation>
    <scope>NUCLEOTIDE SEQUENCE [LARGE SCALE GENOMIC DNA]</scope>
    <source>
        <strain evidence="1 2">NRRL B-14421</strain>
    </source>
</reference>
<organism evidence="1 2">
    <name type="scientific">Paenibacillus alginolyticus</name>
    <dbReference type="NCBI Taxonomy" id="59839"/>
    <lineage>
        <taxon>Bacteria</taxon>
        <taxon>Bacillati</taxon>
        <taxon>Bacillota</taxon>
        <taxon>Bacilli</taxon>
        <taxon>Bacillales</taxon>
        <taxon>Paenibacillaceae</taxon>
        <taxon>Paenibacillus</taxon>
    </lineage>
</organism>
<keyword evidence="2" id="KW-1185">Reference proteome</keyword>
<dbReference type="RefSeq" id="WP_268616682.1">
    <property type="nucleotide sequence ID" value="NZ_JAMDMX010000067.1"/>
</dbReference>
<sequence length="51" mass="5698">MNTVTNGWGMDIDQIRIELKGEKFVVFLEQEGFTDPSRLVAEIRLAGSGND</sequence>